<dbReference type="RefSeq" id="WP_208309599.1">
    <property type="nucleotide sequence ID" value="NZ_JAGETX010000058.1"/>
</dbReference>
<evidence type="ECO:0000313" key="1">
    <source>
        <dbReference type="EMBL" id="MBO3273490.1"/>
    </source>
</evidence>
<reference evidence="1 2" key="1">
    <citation type="submission" date="2021-03" db="EMBL/GenBank/DDBJ databases">
        <authorList>
            <person name="Kim M.K."/>
        </authorList>
    </citation>
    <scope>NUCLEOTIDE SEQUENCE [LARGE SCALE GENOMIC DNA]</scope>
    <source>
        <strain evidence="1 2">BT507</strain>
    </source>
</reference>
<feature type="non-terminal residue" evidence="1">
    <location>
        <position position="1"/>
    </location>
</feature>
<name>A0ABS3TIJ6_9BACT</name>
<accession>A0ABS3TIJ6</accession>
<comment type="caution">
    <text evidence="1">The sequence shown here is derived from an EMBL/GenBank/DDBJ whole genome shotgun (WGS) entry which is preliminary data.</text>
</comment>
<dbReference type="EMBL" id="JAGETX010000058">
    <property type="protein sequence ID" value="MBO3273490.1"/>
    <property type="molecule type" value="Genomic_DNA"/>
</dbReference>
<dbReference type="Proteomes" id="UP000670527">
    <property type="component" value="Unassembled WGS sequence"/>
</dbReference>
<protein>
    <submittedName>
        <fullName evidence="1">Uncharacterized protein</fullName>
    </submittedName>
</protein>
<sequence>ARPINSNATFKSAYLSALSVFTGPSHARVLKKYEPNTLPSAIGAYLLREHRWNTSHALYVQGLVQMLQNGQTFQGGDRTGLNNLYKQWKSSCK</sequence>
<proteinExistence type="predicted"/>
<keyword evidence="2" id="KW-1185">Reference proteome</keyword>
<evidence type="ECO:0000313" key="2">
    <source>
        <dbReference type="Proteomes" id="UP000670527"/>
    </source>
</evidence>
<gene>
    <name evidence="1" type="ORF">J4D97_22785</name>
</gene>
<organism evidence="1 2">
    <name type="scientific">Hymenobacter defluvii</name>
    <dbReference type="NCBI Taxonomy" id="2054411"/>
    <lineage>
        <taxon>Bacteria</taxon>
        <taxon>Pseudomonadati</taxon>
        <taxon>Bacteroidota</taxon>
        <taxon>Cytophagia</taxon>
        <taxon>Cytophagales</taxon>
        <taxon>Hymenobacteraceae</taxon>
        <taxon>Hymenobacter</taxon>
    </lineage>
</organism>